<feature type="region of interest" description="Disordered" evidence="1">
    <location>
        <begin position="1"/>
        <end position="30"/>
    </location>
</feature>
<gene>
    <name evidence="3" type="ORF">ACFO8M_11375</name>
</gene>
<keyword evidence="2" id="KW-0812">Transmembrane</keyword>
<feature type="transmembrane region" description="Helical" evidence="2">
    <location>
        <begin position="289"/>
        <end position="310"/>
    </location>
</feature>
<protein>
    <submittedName>
        <fullName evidence="3">Uncharacterized protein</fullName>
    </submittedName>
</protein>
<feature type="region of interest" description="Disordered" evidence="1">
    <location>
        <begin position="169"/>
        <end position="270"/>
    </location>
</feature>
<name>A0ABV7Q0G7_9ACTN</name>
<evidence type="ECO:0000313" key="3">
    <source>
        <dbReference type="EMBL" id="MFC3493084.1"/>
    </source>
</evidence>
<feature type="transmembrane region" description="Helical" evidence="2">
    <location>
        <begin position="48"/>
        <end position="70"/>
    </location>
</feature>
<comment type="caution">
    <text evidence="3">The sequence shown here is derived from an EMBL/GenBank/DDBJ whole genome shotgun (WGS) entry which is preliminary data.</text>
</comment>
<sequence>MGSHTTKPGKQSRAQTRPPLPYPVNDGRIPPAIREAMDRRAHRRKSRLAAISAASMLAVGGAAGVSIATADEPEAGSGSEVVFSGDCGTLDVLSATSAPDASELTVEQGTQVRYTNELGTDASLHVGDEVYDIAGGSSQVFEMNRSAEVAMVPDCHGLFAEYSSAQVRVVESQSDDSQSGGEGPGEETNELPAIGDDDEAAQRDPQDHGSDDSGTDGAFGAYGADGEVQQGPDAEDAAEVEEPAAEEEVNAFGPPPSTEDTGAGGDAPAVEDEVVAVDPKAVADGANGLLALVGIICLVGVSAAVARTLLKQRVTA</sequence>
<keyword evidence="2" id="KW-1133">Transmembrane helix</keyword>
<evidence type="ECO:0000256" key="1">
    <source>
        <dbReference type="SAM" id="MobiDB-lite"/>
    </source>
</evidence>
<dbReference type="RefSeq" id="WP_387974829.1">
    <property type="nucleotide sequence ID" value="NZ_JBHRWO010000010.1"/>
</dbReference>
<organism evidence="3 4">
    <name type="scientific">Glycomyces rhizosphaerae</name>
    <dbReference type="NCBI Taxonomy" id="2054422"/>
    <lineage>
        <taxon>Bacteria</taxon>
        <taxon>Bacillati</taxon>
        <taxon>Actinomycetota</taxon>
        <taxon>Actinomycetes</taxon>
        <taxon>Glycomycetales</taxon>
        <taxon>Glycomycetaceae</taxon>
        <taxon>Glycomyces</taxon>
    </lineage>
</organism>
<evidence type="ECO:0000256" key="2">
    <source>
        <dbReference type="SAM" id="Phobius"/>
    </source>
</evidence>
<feature type="compositionally biased region" description="Acidic residues" evidence="1">
    <location>
        <begin position="233"/>
        <end position="249"/>
    </location>
</feature>
<dbReference type="Proteomes" id="UP001595712">
    <property type="component" value="Unassembled WGS sequence"/>
</dbReference>
<feature type="compositionally biased region" description="Basic and acidic residues" evidence="1">
    <location>
        <begin position="200"/>
        <end position="211"/>
    </location>
</feature>
<dbReference type="EMBL" id="JBHRWO010000010">
    <property type="protein sequence ID" value="MFC3493084.1"/>
    <property type="molecule type" value="Genomic_DNA"/>
</dbReference>
<feature type="compositionally biased region" description="Polar residues" evidence="1">
    <location>
        <begin position="1"/>
        <end position="15"/>
    </location>
</feature>
<keyword evidence="4" id="KW-1185">Reference proteome</keyword>
<accession>A0ABV7Q0G7</accession>
<proteinExistence type="predicted"/>
<keyword evidence="2" id="KW-0472">Membrane</keyword>
<feature type="compositionally biased region" description="Acidic residues" evidence="1">
    <location>
        <begin position="184"/>
        <end position="199"/>
    </location>
</feature>
<evidence type="ECO:0000313" key="4">
    <source>
        <dbReference type="Proteomes" id="UP001595712"/>
    </source>
</evidence>
<reference evidence="4" key="1">
    <citation type="journal article" date="2019" name="Int. J. Syst. Evol. Microbiol.">
        <title>The Global Catalogue of Microorganisms (GCM) 10K type strain sequencing project: providing services to taxonomists for standard genome sequencing and annotation.</title>
        <authorList>
            <consortium name="The Broad Institute Genomics Platform"/>
            <consortium name="The Broad Institute Genome Sequencing Center for Infectious Disease"/>
            <person name="Wu L."/>
            <person name="Ma J."/>
        </authorList>
    </citation>
    <scope>NUCLEOTIDE SEQUENCE [LARGE SCALE GENOMIC DNA]</scope>
    <source>
        <strain evidence="4">CGMCC 4.7396</strain>
    </source>
</reference>